<dbReference type="Pfam" id="PF08800">
    <property type="entry name" value="BT4734-like_N"/>
    <property type="match status" value="1"/>
</dbReference>
<evidence type="ECO:0000259" key="1">
    <source>
        <dbReference type="Pfam" id="PF05272"/>
    </source>
</evidence>
<proteinExistence type="predicted"/>
<dbReference type="SUPFAM" id="SSF52540">
    <property type="entry name" value="P-loop containing nucleoside triphosphate hydrolases"/>
    <property type="match status" value="1"/>
</dbReference>
<dbReference type="Pfam" id="PF12990">
    <property type="entry name" value="DUF3874"/>
    <property type="match status" value="1"/>
</dbReference>
<name>A0ABS9CEK6_9BACT</name>
<comment type="caution">
    <text evidence="4">The sequence shown here is derived from an EMBL/GenBank/DDBJ whole genome shotgun (WGS) entry which is preliminary data.</text>
</comment>
<dbReference type="InterPro" id="IPR007936">
    <property type="entry name" value="VapE-like_dom"/>
</dbReference>
<dbReference type="PANTHER" id="PTHR34985">
    <property type="entry name" value="SLR0554 PROTEIN"/>
    <property type="match status" value="1"/>
</dbReference>
<evidence type="ECO:0000259" key="2">
    <source>
        <dbReference type="Pfam" id="PF08800"/>
    </source>
</evidence>
<dbReference type="InterPro" id="IPR024450">
    <property type="entry name" value="DUF3874"/>
</dbReference>
<gene>
    <name evidence="4" type="ORF">I6E12_00870</name>
</gene>
<dbReference type="RefSeq" id="WP_301637274.1">
    <property type="nucleotide sequence ID" value="NZ_JADYTN010000001.1"/>
</dbReference>
<evidence type="ECO:0000313" key="5">
    <source>
        <dbReference type="Proteomes" id="UP001200470"/>
    </source>
</evidence>
<dbReference type="EMBL" id="JADYTN010000001">
    <property type="protein sequence ID" value="MCF2562669.1"/>
    <property type="molecule type" value="Genomic_DNA"/>
</dbReference>
<feature type="domain" description="Virulence-associated protein E-like" evidence="1">
    <location>
        <begin position="314"/>
        <end position="528"/>
    </location>
</feature>
<protein>
    <submittedName>
        <fullName evidence="4">DUF3874 domain-containing protein</fullName>
    </submittedName>
</protein>
<dbReference type="PANTHER" id="PTHR34985:SF1">
    <property type="entry name" value="SLR0554 PROTEIN"/>
    <property type="match status" value="1"/>
</dbReference>
<keyword evidence="5" id="KW-1185">Reference proteome</keyword>
<dbReference type="Proteomes" id="UP001200470">
    <property type="component" value="Unassembled WGS sequence"/>
</dbReference>
<feature type="domain" description="BT4734-like N-terminal" evidence="2">
    <location>
        <begin position="63"/>
        <end position="188"/>
    </location>
</feature>
<dbReference type="InterPro" id="IPR014907">
    <property type="entry name" value="BT4734-like_N"/>
</dbReference>
<reference evidence="4 5" key="1">
    <citation type="submission" date="2020-12" db="EMBL/GenBank/DDBJ databases">
        <title>Whole genome sequences of gut porcine anaerobes.</title>
        <authorList>
            <person name="Kubasova T."/>
            <person name="Jahodarova E."/>
            <person name="Rychlik I."/>
        </authorList>
    </citation>
    <scope>NUCLEOTIDE SEQUENCE [LARGE SCALE GENOMIC DNA]</scope>
    <source>
        <strain evidence="4 5">An925</strain>
    </source>
</reference>
<sequence length="607" mass="70327">MKFTITRRNTKNRQTLRTVDIVKWMEQIAHDDAQQTVGKFREEVADSILGYDFHHAIPTWRHVFPAAEFTKDSNGNLMMTRNNGILMLYFDDIIGKESLEKAKTNAAFLPSTYLVVTAADAKGIVVLVRYADENGMLPTDEEVAKHLYRQAAARIRPLYLSQIEGKGAKEVSTLYDNFLNTLDAHPYYNPQAIPLRVNRYGVDCQSDMLDMPSPVKVDDAMENPLSEIKRMIDYFDSHYDFRYNDLMKYTEYLNRQKAYYDFQPLDERVKKRMAVELLLAGINVSYKDVRNYLESDIIRKYNPMDHYLYRLHGKWDGQDHIGALARTVPTANPHWETWFRIWFLAMVNQWRGQYNRRYGNSMVPLLISPQGYHKSTFCRSLLPPELQWGYNDNLLLNEKRQVLQAMSQFLLINLDEFNQISPKVQQGFLKNLIQLSNIKIKRAYGTHVEEFPRLASFIATSNMDDILADPSGNRRFMAIELTAPIRVDCRPNHEQLYAQAVEAIENGEKTWFDEEQTRLVMENNERFTTIIPVEQCFAACFSPAANEMEGEYLSVAKIYAELKTRFGSGLSVANIQTLGRHLKQIAGLERRVTRYGTDYLVKRLGAS</sequence>
<organism evidence="4 5">
    <name type="scientific">Xylanibacter brevis</name>
    <dbReference type="NCBI Taxonomy" id="83231"/>
    <lineage>
        <taxon>Bacteria</taxon>
        <taxon>Pseudomonadati</taxon>
        <taxon>Bacteroidota</taxon>
        <taxon>Bacteroidia</taxon>
        <taxon>Bacteroidales</taxon>
        <taxon>Prevotellaceae</taxon>
        <taxon>Xylanibacter</taxon>
    </lineage>
</organism>
<accession>A0ABS9CEK6</accession>
<evidence type="ECO:0000259" key="3">
    <source>
        <dbReference type="Pfam" id="PF12990"/>
    </source>
</evidence>
<evidence type="ECO:0000313" key="4">
    <source>
        <dbReference type="EMBL" id="MCF2562669.1"/>
    </source>
</evidence>
<feature type="domain" description="DUF3874" evidence="3">
    <location>
        <begin position="532"/>
        <end position="601"/>
    </location>
</feature>
<dbReference type="InterPro" id="IPR027417">
    <property type="entry name" value="P-loop_NTPase"/>
</dbReference>
<dbReference type="Pfam" id="PF05272">
    <property type="entry name" value="VapE-like_dom"/>
    <property type="match status" value="1"/>
</dbReference>